<evidence type="ECO:0000313" key="1">
    <source>
        <dbReference type="EMBL" id="KIM93275.1"/>
    </source>
</evidence>
<dbReference type="Pfam" id="PF13668">
    <property type="entry name" value="Ferritin_2"/>
    <property type="match status" value="1"/>
</dbReference>
<reference evidence="2" key="2">
    <citation type="submission" date="2015-01" db="EMBL/GenBank/DDBJ databases">
        <title>Evolutionary Origins and Diversification of the Mycorrhizal Mutualists.</title>
        <authorList>
            <consortium name="DOE Joint Genome Institute"/>
            <consortium name="Mycorrhizal Genomics Consortium"/>
            <person name="Kohler A."/>
            <person name="Kuo A."/>
            <person name="Nagy L.G."/>
            <person name="Floudas D."/>
            <person name="Copeland A."/>
            <person name="Barry K.W."/>
            <person name="Cichocki N."/>
            <person name="Veneault-Fourrey C."/>
            <person name="LaButti K."/>
            <person name="Lindquist E.A."/>
            <person name="Lipzen A."/>
            <person name="Lundell T."/>
            <person name="Morin E."/>
            <person name="Murat C."/>
            <person name="Riley R."/>
            <person name="Ohm R."/>
            <person name="Sun H."/>
            <person name="Tunlid A."/>
            <person name="Henrissat B."/>
            <person name="Grigoriev I.V."/>
            <person name="Hibbett D.S."/>
            <person name="Martin F."/>
        </authorList>
    </citation>
    <scope>NUCLEOTIDE SEQUENCE [LARGE SCALE GENOMIC DNA]</scope>
    <source>
        <strain evidence="2">Zn</strain>
    </source>
</reference>
<organism evidence="1 2">
    <name type="scientific">Oidiodendron maius (strain Zn)</name>
    <dbReference type="NCBI Taxonomy" id="913774"/>
    <lineage>
        <taxon>Eukaryota</taxon>
        <taxon>Fungi</taxon>
        <taxon>Dikarya</taxon>
        <taxon>Ascomycota</taxon>
        <taxon>Pezizomycotina</taxon>
        <taxon>Leotiomycetes</taxon>
        <taxon>Leotiomycetes incertae sedis</taxon>
        <taxon>Myxotrichaceae</taxon>
        <taxon>Oidiodendron</taxon>
    </lineage>
</organism>
<name>A0A0C3GAQ9_OIDMZ</name>
<gene>
    <name evidence="1" type="ORF">OIDMADRAFT_138084</name>
</gene>
<protein>
    <recommendedName>
        <fullName evidence="3">Late sexual development protein</fullName>
    </recommendedName>
</protein>
<accession>A0A0C3GAQ9</accession>
<evidence type="ECO:0000313" key="2">
    <source>
        <dbReference type="Proteomes" id="UP000054321"/>
    </source>
</evidence>
<dbReference type="Proteomes" id="UP000054321">
    <property type="component" value="Unassembled WGS sequence"/>
</dbReference>
<keyword evidence="2" id="KW-1185">Reference proteome</keyword>
<dbReference type="AlphaFoldDB" id="A0A0C3GAQ9"/>
<dbReference type="InParanoid" id="A0A0C3GAQ9"/>
<sequence>MSTVVSAVPFSFPLANSFPNITIPSEQFTIIEETAHGSVPNEAPPPSIQANTLISLQLIAFNELFETAFFTELISNITNNVDGYRIQDGATRSFLLDTLTAIQAQEELHYFNANGALVHFKRPSIQPCQYTFPVSNFEDAIALASTFNDVVIGTLSEVISLLGQDGDDGLIKGVAAVIGQEGGQSGYFRSLQGKIPSALPFLTSSTREFAFSALNQGFIVPGSCPSSQVIDVPIFAALNVLTSGNIAAETKRVQFSVSTESSGWPSDNSSCLSVVYINQQNTPIVEKLENIVVSDNEITFDANFPYDAGTFGNGLTIAALTKSTGPFDSEHAVALATTFGPGLIEIN</sequence>
<proteinExistence type="predicted"/>
<evidence type="ECO:0008006" key="3">
    <source>
        <dbReference type="Google" id="ProtNLM"/>
    </source>
</evidence>
<dbReference type="OrthoDB" id="5293813at2759"/>
<dbReference type="EMBL" id="KN832897">
    <property type="protein sequence ID" value="KIM93275.1"/>
    <property type="molecule type" value="Genomic_DNA"/>
</dbReference>
<dbReference type="HOGENOM" id="CLU_045147_0_0_1"/>
<reference evidence="1 2" key="1">
    <citation type="submission" date="2014-04" db="EMBL/GenBank/DDBJ databases">
        <authorList>
            <consortium name="DOE Joint Genome Institute"/>
            <person name="Kuo A."/>
            <person name="Martino E."/>
            <person name="Perotto S."/>
            <person name="Kohler A."/>
            <person name="Nagy L.G."/>
            <person name="Floudas D."/>
            <person name="Copeland A."/>
            <person name="Barry K.W."/>
            <person name="Cichocki N."/>
            <person name="Veneault-Fourrey C."/>
            <person name="LaButti K."/>
            <person name="Lindquist E.A."/>
            <person name="Lipzen A."/>
            <person name="Lundell T."/>
            <person name="Morin E."/>
            <person name="Murat C."/>
            <person name="Sun H."/>
            <person name="Tunlid A."/>
            <person name="Henrissat B."/>
            <person name="Grigoriev I.V."/>
            <person name="Hibbett D.S."/>
            <person name="Martin F."/>
            <person name="Nordberg H.P."/>
            <person name="Cantor M.N."/>
            <person name="Hua S.X."/>
        </authorList>
    </citation>
    <scope>NUCLEOTIDE SEQUENCE [LARGE SCALE GENOMIC DNA]</scope>
    <source>
        <strain evidence="1 2">Zn</strain>
    </source>
</reference>